<name>A0A8J8G6S8_9FLAO</name>
<accession>A0A8J8G6S8</accession>
<keyword evidence="2" id="KW-1185">Reference proteome</keyword>
<evidence type="ECO:0000313" key="1">
    <source>
        <dbReference type="EMBL" id="NRS91032.1"/>
    </source>
</evidence>
<gene>
    <name evidence="1" type="ORF">HNQ03_000097</name>
</gene>
<reference evidence="1" key="1">
    <citation type="submission" date="2020-05" db="EMBL/GenBank/DDBJ databases">
        <title>Genomic Encyclopedia of Type Strains, Phase IV (KMG-V): Genome sequencing to study the core and pangenomes of soil and plant-associated prokaryotes.</title>
        <authorList>
            <person name="Whitman W."/>
        </authorList>
    </citation>
    <scope>NUCLEOTIDE SEQUENCE</scope>
    <source>
        <strain evidence="1">16F</strain>
    </source>
</reference>
<evidence type="ECO:0000313" key="2">
    <source>
        <dbReference type="Proteomes" id="UP000610746"/>
    </source>
</evidence>
<dbReference type="RefSeq" id="WP_173777675.1">
    <property type="nucleotide sequence ID" value="NZ_JABSNO010000001.1"/>
</dbReference>
<sequence length="334" mass="38990">MKTILTILLIIFFNILNAQTIQFISKTTNQPLPKVSVFGKDGSILAYSDIEGKIDKNLITKDQAEYQLIYENESIAKLPYSAFENSIIKLNDRIREIETVVIKKGDQAKYIIVTGNFTSYVTLNNRLNCYADGIVSYVFERENGKLKSTNVLQYRIYTLDIAENIHKKTSLWDYKNFMETPDLKKITNLDDYKNNKAQIAELKLGEKDVMQVSGSSLKEKELSFLGYRLYDFNTVLNLSFEKNSKKQLRDIIDFSSITDLKLKHKTEDDYNQIIIYNNFHATEIDFGNNKKIEDVKFSKSKSNYKEKYWEKIDFPNLQIIFSQYFKEDLKEKAN</sequence>
<dbReference type="EMBL" id="JABSNO010000001">
    <property type="protein sequence ID" value="NRS91032.1"/>
    <property type="molecule type" value="Genomic_DNA"/>
</dbReference>
<dbReference type="Proteomes" id="UP000610746">
    <property type="component" value="Unassembled WGS sequence"/>
</dbReference>
<organism evidence="1 2">
    <name type="scientific">Frigoriflavimonas asaccharolytica</name>
    <dbReference type="NCBI Taxonomy" id="2735899"/>
    <lineage>
        <taxon>Bacteria</taxon>
        <taxon>Pseudomonadati</taxon>
        <taxon>Bacteroidota</taxon>
        <taxon>Flavobacteriia</taxon>
        <taxon>Flavobacteriales</taxon>
        <taxon>Weeksellaceae</taxon>
        <taxon>Frigoriflavimonas</taxon>
    </lineage>
</organism>
<comment type="caution">
    <text evidence="1">The sequence shown here is derived from an EMBL/GenBank/DDBJ whole genome shotgun (WGS) entry which is preliminary data.</text>
</comment>
<protein>
    <submittedName>
        <fullName evidence="1">Uncharacterized protein</fullName>
    </submittedName>
</protein>
<proteinExistence type="predicted"/>
<dbReference type="AlphaFoldDB" id="A0A8J8G6S8"/>